<dbReference type="Proteomes" id="UP001417504">
    <property type="component" value="Unassembled WGS sequence"/>
</dbReference>
<protein>
    <submittedName>
        <fullName evidence="1">Uncharacterized protein</fullName>
    </submittedName>
</protein>
<sequence>MANGMAPFQVPTLNNNKVVSEKKIITVTERAWLDRTTHIGMDELEWLLGS</sequence>
<proteinExistence type="predicted"/>
<keyword evidence="2" id="KW-1185">Reference proteome</keyword>
<reference evidence="1 2" key="1">
    <citation type="submission" date="2024-01" db="EMBL/GenBank/DDBJ databases">
        <title>Genome assemblies of Stephania.</title>
        <authorList>
            <person name="Yang L."/>
        </authorList>
    </citation>
    <scope>NUCLEOTIDE SEQUENCE [LARGE SCALE GENOMIC DNA]</scope>
    <source>
        <strain evidence="1">QJT</strain>
        <tissue evidence="1">Leaf</tissue>
    </source>
</reference>
<gene>
    <name evidence="1" type="ORF">Sjap_024274</name>
</gene>
<accession>A0AAP0EHV7</accession>
<dbReference type="EMBL" id="JBBNAE010000010">
    <property type="protein sequence ID" value="KAK9091097.1"/>
    <property type="molecule type" value="Genomic_DNA"/>
</dbReference>
<evidence type="ECO:0000313" key="1">
    <source>
        <dbReference type="EMBL" id="KAK9091097.1"/>
    </source>
</evidence>
<dbReference type="AlphaFoldDB" id="A0AAP0EHV7"/>
<evidence type="ECO:0000313" key="2">
    <source>
        <dbReference type="Proteomes" id="UP001417504"/>
    </source>
</evidence>
<name>A0AAP0EHV7_9MAGN</name>
<organism evidence="1 2">
    <name type="scientific">Stephania japonica</name>
    <dbReference type="NCBI Taxonomy" id="461633"/>
    <lineage>
        <taxon>Eukaryota</taxon>
        <taxon>Viridiplantae</taxon>
        <taxon>Streptophyta</taxon>
        <taxon>Embryophyta</taxon>
        <taxon>Tracheophyta</taxon>
        <taxon>Spermatophyta</taxon>
        <taxon>Magnoliopsida</taxon>
        <taxon>Ranunculales</taxon>
        <taxon>Menispermaceae</taxon>
        <taxon>Menispermoideae</taxon>
        <taxon>Cissampelideae</taxon>
        <taxon>Stephania</taxon>
    </lineage>
</organism>
<comment type="caution">
    <text evidence="1">The sequence shown here is derived from an EMBL/GenBank/DDBJ whole genome shotgun (WGS) entry which is preliminary data.</text>
</comment>